<organism evidence="1 2">
    <name type="scientific">Aliterella atlantica CENA595</name>
    <dbReference type="NCBI Taxonomy" id="1618023"/>
    <lineage>
        <taxon>Bacteria</taxon>
        <taxon>Bacillati</taxon>
        <taxon>Cyanobacteriota</taxon>
        <taxon>Cyanophyceae</taxon>
        <taxon>Chroococcidiopsidales</taxon>
        <taxon>Aliterellaceae</taxon>
        <taxon>Aliterella</taxon>
    </lineage>
</organism>
<dbReference type="RefSeq" id="WP_045057287.1">
    <property type="nucleotide sequence ID" value="NZ_CAWMDP010000013.1"/>
</dbReference>
<proteinExistence type="predicted"/>
<protein>
    <submittedName>
        <fullName evidence="1">Uncharacterized protein</fullName>
    </submittedName>
</protein>
<sequence length="199" mass="22025">MFSSCWLLKSPSLRLSFLLLLPLLLIAFGLCGEQLTNQVLSRSYIALDKLQAENPHPQGRLNIAGVVNQLDIEQEPEITQVEVYTANSVVKKLEFELAIAQVSTAKAILAQKLGLSAQEMQVGTQLNKQLEFNVQGILAEIEKERGYTKVEIKTTNSALKNVELTLPTTELSAVETAIAQELGLSRQEAKMLVSYRIKN</sequence>
<comment type="caution">
    <text evidence="1">The sequence shown here is derived from an EMBL/GenBank/DDBJ whole genome shotgun (WGS) entry which is preliminary data.</text>
</comment>
<dbReference type="OrthoDB" id="510821at2"/>
<dbReference type="EMBL" id="JYON01000048">
    <property type="protein sequence ID" value="KJH69381.1"/>
    <property type="molecule type" value="Genomic_DNA"/>
</dbReference>
<dbReference type="AlphaFoldDB" id="A0A0D8ZQA5"/>
<accession>A0A0D8ZQA5</accession>
<dbReference type="Proteomes" id="UP000032452">
    <property type="component" value="Unassembled WGS sequence"/>
</dbReference>
<evidence type="ECO:0000313" key="1">
    <source>
        <dbReference type="EMBL" id="KJH69381.1"/>
    </source>
</evidence>
<gene>
    <name evidence="1" type="ORF">UH38_24235</name>
</gene>
<reference evidence="1 2" key="1">
    <citation type="submission" date="2015-02" db="EMBL/GenBank/DDBJ databases">
        <title>Draft genome of a novel marine cyanobacterium (Chroococcales) isolated from South Atlantic Ocean.</title>
        <authorList>
            <person name="Rigonato J."/>
            <person name="Alvarenga D.O."/>
            <person name="Branco L.H."/>
            <person name="Varani A.M."/>
            <person name="Brandini F.P."/>
            <person name="Fiore M.F."/>
        </authorList>
    </citation>
    <scope>NUCLEOTIDE SEQUENCE [LARGE SCALE GENOMIC DNA]</scope>
    <source>
        <strain evidence="1 2">CENA595</strain>
    </source>
</reference>
<name>A0A0D8ZQA5_9CYAN</name>
<dbReference type="STRING" id="1618023.UH38_24235"/>
<keyword evidence="2" id="KW-1185">Reference proteome</keyword>
<evidence type="ECO:0000313" key="2">
    <source>
        <dbReference type="Proteomes" id="UP000032452"/>
    </source>
</evidence>